<proteinExistence type="predicted"/>
<dbReference type="EMBL" id="LAZR01006525">
    <property type="protein sequence ID" value="KKM91488.1"/>
    <property type="molecule type" value="Genomic_DNA"/>
</dbReference>
<name>A0A0F9LDF4_9ZZZZ</name>
<feature type="non-terminal residue" evidence="1">
    <location>
        <position position="29"/>
    </location>
</feature>
<organism evidence="1">
    <name type="scientific">marine sediment metagenome</name>
    <dbReference type="NCBI Taxonomy" id="412755"/>
    <lineage>
        <taxon>unclassified sequences</taxon>
        <taxon>metagenomes</taxon>
        <taxon>ecological metagenomes</taxon>
    </lineage>
</organism>
<comment type="caution">
    <text evidence="1">The sequence shown here is derived from an EMBL/GenBank/DDBJ whole genome shotgun (WGS) entry which is preliminary data.</text>
</comment>
<protein>
    <submittedName>
        <fullName evidence="1">Uncharacterized protein</fullName>
    </submittedName>
</protein>
<evidence type="ECO:0000313" key="1">
    <source>
        <dbReference type="EMBL" id="KKM91488.1"/>
    </source>
</evidence>
<reference evidence="1" key="1">
    <citation type="journal article" date="2015" name="Nature">
        <title>Complex archaea that bridge the gap between prokaryotes and eukaryotes.</title>
        <authorList>
            <person name="Spang A."/>
            <person name="Saw J.H."/>
            <person name="Jorgensen S.L."/>
            <person name="Zaremba-Niedzwiedzka K."/>
            <person name="Martijn J."/>
            <person name="Lind A.E."/>
            <person name="van Eijk R."/>
            <person name="Schleper C."/>
            <person name="Guy L."/>
            <person name="Ettema T.J."/>
        </authorList>
    </citation>
    <scope>NUCLEOTIDE SEQUENCE</scope>
</reference>
<dbReference type="AlphaFoldDB" id="A0A0F9LDF4"/>
<gene>
    <name evidence="1" type="ORF">LCGC14_1228070</name>
</gene>
<accession>A0A0F9LDF4</accession>
<sequence length="29" mass="3396">MGNLDITLDTDKQYYPVFKKILEYLEGGM</sequence>